<reference evidence="1 2" key="1">
    <citation type="submission" date="2023-01" db="EMBL/GenBank/DDBJ databases">
        <title>Analysis of 21 Apiospora genomes using comparative genomics revels a genus with tremendous synthesis potential of carbohydrate active enzymes and secondary metabolites.</title>
        <authorList>
            <person name="Sorensen T."/>
        </authorList>
    </citation>
    <scope>NUCLEOTIDE SEQUENCE [LARGE SCALE GENOMIC DNA]</scope>
    <source>
        <strain evidence="1 2">CBS 135458</strain>
    </source>
</reference>
<evidence type="ECO:0000313" key="2">
    <source>
        <dbReference type="Proteomes" id="UP001480595"/>
    </source>
</evidence>
<dbReference type="RefSeq" id="XP_066722777.1">
    <property type="nucleotide sequence ID" value="XM_066852145.1"/>
</dbReference>
<gene>
    <name evidence="1" type="ORF">PG994_000736</name>
</gene>
<sequence length="92" mass="10521">MDKILRGILQKGLMNSPGDPQARMWEQVAIAMSPLAPGFRNISAMAQLYKRLALDADEFKESGFHDMNWLDSIRENTYGYDTLYNNARHSLN</sequence>
<evidence type="ECO:0000313" key="1">
    <source>
        <dbReference type="EMBL" id="KAK8091231.1"/>
    </source>
</evidence>
<comment type="caution">
    <text evidence="1">The sequence shown here is derived from an EMBL/GenBank/DDBJ whole genome shotgun (WGS) entry which is preliminary data.</text>
</comment>
<proteinExistence type="predicted"/>
<protein>
    <submittedName>
        <fullName evidence="1">Uncharacterized protein</fullName>
    </submittedName>
</protein>
<dbReference type="Proteomes" id="UP001480595">
    <property type="component" value="Unassembled WGS sequence"/>
</dbReference>
<accession>A0ABR1X775</accession>
<name>A0ABR1X775_9PEZI</name>
<keyword evidence="2" id="KW-1185">Reference proteome</keyword>
<dbReference type="EMBL" id="JAQQWL010000001">
    <property type="protein sequence ID" value="KAK8091231.1"/>
    <property type="molecule type" value="Genomic_DNA"/>
</dbReference>
<dbReference type="GeneID" id="92085208"/>
<organism evidence="1 2">
    <name type="scientific">Apiospora phragmitis</name>
    <dbReference type="NCBI Taxonomy" id="2905665"/>
    <lineage>
        <taxon>Eukaryota</taxon>
        <taxon>Fungi</taxon>
        <taxon>Dikarya</taxon>
        <taxon>Ascomycota</taxon>
        <taxon>Pezizomycotina</taxon>
        <taxon>Sordariomycetes</taxon>
        <taxon>Xylariomycetidae</taxon>
        <taxon>Amphisphaeriales</taxon>
        <taxon>Apiosporaceae</taxon>
        <taxon>Apiospora</taxon>
    </lineage>
</organism>